<dbReference type="InterPro" id="IPR008271">
    <property type="entry name" value="Ser/Thr_kinase_AS"/>
</dbReference>
<evidence type="ECO:0000313" key="3">
    <source>
        <dbReference type="Proteomes" id="UP001205105"/>
    </source>
</evidence>
<dbReference type="InterPro" id="IPR050167">
    <property type="entry name" value="Ser_Thr_protein_kinase"/>
</dbReference>
<dbReference type="GO" id="GO:0007165">
    <property type="term" value="P:signal transduction"/>
    <property type="evidence" value="ECO:0007669"/>
    <property type="project" value="TreeGrafter"/>
</dbReference>
<dbReference type="PANTHER" id="PTHR23257:SF963">
    <property type="entry name" value="AT08303P"/>
    <property type="match status" value="1"/>
</dbReference>
<evidence type="ECO:0000259" key="1">
    <source>
        <dbReference type="PROSITE" id="PS50011"/>
    </source>
</evidence>
<protein>
    <recommendedName>
        <fullName evidence="1">Protein kinase domain-containing protein</fullName>
    </recommendedName>
</protein>
<dbReference type="EMBL" id="JADXDR010000077">
    <property type="protein sequence ID" value="KAI7840643.1"/>
    <property type="molecule type" value="Genomic_DNA"/>
</dbReference>
<proteinExistence type="predicted"/>
<sequence length="238" mass="25983">MVSYPCCSIVQFMGLVALPPALITEYCGRGSLYDCLAAASKQDAAAAQLTWRRRLAIAADAGTGLCYLHRRDIIHCDVKSPNLLVDEVWRVKVADFNLSKILVGARPESIGSDGGLTNPIWAAPEVLRGERATPASDVYSFGMVSLVLYELLTWRLPWTFAVDMSPFKVGATIMAGGRPEVPPREALPGPDTATWSGLDAYLQLMRECWAQQPEHRPSFDEVVGRLRQLLDAAPPSPA</sequence>
<dbReference type="SMART" id="SM00220">
    <property type="entry name" value="S_TKc"/>
    <property type="match status" value="1"/>
</dbReference>
<reference evidence="2" key="1">
    <citation type="submission" date="2020-11" db="EMBL/GenBank/DDBJ databases">
        <title>Chlorella ohadii genome sequencing and assembly.</title>
        <authorList>
            <person name="Murik O."/>
            <person name="Treves H."/>
            <person name="Kedem I."/>
            <person name="Shotland Y."/>
            <person name="Kaplan A."/>
        </authorList>
    </citation>
    <scope>NUCLEOTIDE SEQUENCE</scope>
    <source>
        <strain evidence="2">1</strain>
    </source>
</reference>
<dbReference type="PROSITE" id="PS50011">
    <property type="entry name" value="PROTEIN_KINASE_DOM"/>
    <property type="match status" value="1"/>
</dbReference>
<name>A0AAD5DQF2_9CHLO</name>
<dbReference type="InterPro" id="IPR000719">
    <property type="entry name" value="Prot_kinase_dom"/>
</dbReference>
<dbReference type="Pfam" id="PF07714">
    <property type="entry name" value="PK_Tyr_Ser-Thr"/>
    <property type="match status" value="1"/>
</dbReference>
<comment type="caution">
    <text evidence="2">The sequence shown here is derived from an EMBL/GenBank/DDBJ whole genome shotgun (WGS) entry which is preliminary data.</text>
</comment>
<dbReference type="InterPro" id="IPR001245">
    <property type="entry name" value="Ser-Thr/Tyr_kinase_cat_dom"/>
</dbReference>
<dbReference type="PANTHER" id="PTHR23257">
    <property type="entry name" value="SERINE-THREONINE PROTEIN KINASE"/>
    <property type="match status" value="1"/>
</dbReference>
<dbReference type="Gene3D" id="1.10.510.10">
    <property type="entry name" value="Transferase(Phosphotransferase) domain 1"/>
    <property type="match status" value="1"/>
</dbReference>
<dbReference type="Proteomes" id="UP001205105">
    <property type="component" value="Unassembled WGS sequence"/>
</dbReference>
<keyword evidence="3" id="KW-1185">Reference proteome</keyword>
<dbReference type="GO" id="GO:0005737">
    <property type="term" value="C:cytoplasm"/>
    <property type="evidence" value="ECO:0007669"/>
    <property type="project" value="TreeGrafter"/>
</dbReference>
<dbReference type="AlphaFoldDB" id="A0AAD5DQF2"/>
<dbReference type="GO" id="GO:0005524">
    <property type="term" value="F:ATP binding"/>
    <property type="evidence" value="ECO:0007669"/>
    <property type="project" value="InterPro"/>
</dbReference>
<organism evidence="2 3">
    <name type="scientific">Chlorella ohadii</name>
    <dbReference type="NCBI Taxonomy" id="2649997"/>
    <lineage>
        <taxon>Eukaryota</taxon>
        <taxon>Viridiplantae</taxon>
        <taxon>Chlorophyta</taxon>
        <taxon>core chlorophytes</taxon>
        <taxon>Trebouxiophyceae</taxon>
        <taxon>Chlorellales</taxon>
        <taxon>Chlorellaceae</taxon>
        <taxon>Chlorella clade</taxon>
        <taxon>Chlorella</taxon>
    </lineage>
</organism>
<dbReference type="InterPro" id="IPR011009">
    <property type="entry name" value="Kinase-like_dom_sf"/>
</dbReference>
<dbReference type="PROSITE" id="PS00108">
    <property type="entry name" value="PROTEIN_KINASE_ST"/>
    <property type="match status" value="1"/>
</dbReference>
<dbReference type="PIRSF" id="PIRSF000654">
    <property type="entry name" value="Integrin-linked_kinase"/>
    <property type="match status" value="1"/>
</dbReference>
<dbReference type="GO" id="GO:0004672">
    <property type="term" value="F:protein kinase activity"/>
    <property type="evidence" value="ECO:0007669"/>
    <property type="project" value="InterPro"/>
</dbReference>
<evidence type="ECO:0000313" key="2">
    <source>
        <dbReference type="EMBL" id="KAI7840643.1"/>
    </source>
</evidence>
<accession>A0AAD5DQF2</accession>
<dbReference type="SUPFAM" id="SSF56112">
    <property type="entry name" value="Protein kinase-like (PK-like)"/>
    <property type="match status" value="1"/>
</dbReference>
<gene>
    <name evidence="2" type="ORF">COHA_005664</name>
</gene>
<feature type="domain" description="Protein kinase" evidence="1">
    <location>
        <begin position="1"/>
        <end position="230"/>
    </location>
</feature>